<keyword evidence="4" id="KW-1185">Reference proteome</keyword>
<comment type="similarity">
    <text evidence="1">Belongs to the amidinotransferase family.</text>
</comment>
<accession>A0ABY3YMD5</accession>
<dbReference type="EMBL" id="CP094326">
    <property type="protein sequence ID" value="UNY98858.1"/>
    <property type="molecule type" value="Genomic_DNA"/>
</dbReference>
<dbReference type="Pfam" id="PF02274">
    <property type="entry name" value="ADI"/>
    <property type="match status" value="1"/>
</dbReference>
<keyword evidence="2" id="KW-0808">Transferase</keyword>
<reference evidence="3 4" key="1">
    <citation type="journal article" date="2018" name="Int. J. Syst. Evol. Microbiol.">
        <title>Zhouia spongiae sp. nov., isolated from a marine sponge.</title>
        <authorList>
            <person name="Zhuang L."/>
            <person name="Lin B."/>
            <person name="Qin F."/>
            <person name="Luo L."/>
        </authorList>
    </citation>
    <scope>NUCLEOTIDE SEQUENCE [LARGE SCALE GENOMIC DNA]</scope>
    <source>
        <strain evidence="3 4">HN-Y44</strain>
    </source>
</reference>
<dbReference type="Gene3D" id="3.75.10.10">
    <property type="entry name" value="L-arginine/glycine Amidinotransferase, Chain A"/>
    <property type="match status" value="1"/>
</dbReference>
<evidence type="ECO:0000256" key="2">
    <source>
        <dbReference type="ARBA" id="ARBA00022679"/>
    </source>
</evidence>
<dbReference type="Proteomes" id="UP000829476">
    <property type="component" value="Chromosome"/>
</dbReference>
<evidence type="ECO:0000313" key="4">
    <source>
        <dbReference type="Proteomes" id="UP000829476"/>
    </source>
</evidence>
<evidence type="ECO:0000256" key="1">
    <source>
        <dbReference type="ARBA" id="ARBA00006943"/>
    </source>
</evidence>
<dbReference type="PANTHER" id="PTHR10488:SF1">
    <property type="entry name" value="GLYCINE AMIDINOTRANSFERASE, MITOCHONDRIAL"/>
    <property type="match status" value="1"/>
</dbReference>
<proteinExistence type="inferred from homology"/>
<dbReference type="InterPro" id="IPR033195">
    <property type="entry name" value="AmidinoTrfase"/>
</dbReference>
<organism evidence="3 4">
    <name type="scientific">Zhouia spongiae</name>
    <dbReference type="NCBI Taxonomy" id="2202721"/>
    <lineage>
        <taxon>Bacteria</taxon>
        <taxon>Pseudomonadati</taxon>
        <taxon>Bacteroidota</taxon>
        <taxon>Flavobacteriia</taxon>
        <taxon>Flavobacteriales</taxon>
        <taxon>Flavobacteriaceae</taxon>
        <taxon>Zhouia</taxon>
    </lineage>
</organism>
<protein>
    <submittedName>
        <fullName evidence="3">Arginine deiminase family protein</fullName>
    </submittedName>
</protein>
<dbReference type="PANTHER" id="PTHR10488">
    <property type="entry name" value="GLYCINE AMIDINOTRANSFERASE, MITOCHONDRIAL"/>
    <property type="match status" value="1"/>
</dbReference>
<evidence type="ECO:0000313" key="3">
    <source>
        <dbReference type="EMBL" id="UNY98858.1"/>
    </source>
</evidence>
<dbReference type="RefSeq" id="WP_242937264.1">
    <property type="nucleotide sequence ID" value="NZ_CP094326.1"/>
</dbReference>
<gene>
    <name evidence="3" type="ORF">MQE36_00545</name>
</gene>
<name>A0ABY3YMD5_9FLAO</name>
<dbReference type="SUPFAM" id="SSF55909">
    <property type="entry name" value="Pentein"/>
    <property type="match status" value="1"/>
</dbReference>
<sequence>MIFVESEFAPLQKVVLAESEFGYPEEVRKEDLRFLERSAITDSIRNRGKDYSEAHPDLQLRWECERKKLKEVLEKYGVEVLLPGKLTSAEKRLSPKDGYSNFFTRDPFFVIGNFVIEGALRFLHRRNEILPLRNILLKEVSFGDCVYVSVPKPDMVSNDGLIGENSLFIEGGDVLVLGKQIFVGNSGLATNDSGIQWLYNLLAPSGYSVETVRLHPDILHLDCALGLVKENLMVVCEDAFLDGIPDKLANWKRISVTLEEARELAVNGLPVSEEVYITDPAFEHIGKQIEEEGIRVEYIDFTVSRSFGGSFRCSTQAFIRHEV</sequence>